<dbReference type="InterPro" id="IPR036388">
    <property type="entry name" value="WH-like_DNA-bd_sf"/>
</dbReference>
<keyword evidence="3" id="KW-0804">Transcription</keyword>
<evidence type="ECO:0000313" key="5">
    <source>
        <dbReference type="EMBL" id="GKT05548.1"/>
    </source>
</evidence>
<evidence type="ECO:0000256" key="3">
    <source>
        <dbReference type="ARBA" id="ARBA00023163"/>
    </source>
</evidence>
<gene>
    <name evidence="5" type="ORF">JCM31185_08370</name>
</gene>
<dbReference type="EMBL" id="BQXO01000002">
    <property type="protein sequence ID" value="GKT05548.1"/>
    <property type="molecule type" value="Genomic_DNA"/>
</dbReference>
<dbReference type="Gene3D" id="1.10.10.10">
    <property type="entry name" value="Winged helix-like DNA-binding domain superfamily/Winged helix DNA-binding domain"/>
    <property type="match status" value="1"/>
</dbReference>
<dbReference type="Proteomes" id="UP001628078">
    <property type="component" value="Unassembled WGS sequence"/>
</dbReference>
<evidence type="ECO:0000256" key="2">
    <source>
        <dbReference type="ARBA" id="ARBA00023125"/>
    </source>
</evidence>
<name>A0ABQ5JMP3_9LACO</name>
<keyword evidence="6" id="KW-1185">Reference proteome</keyword>
<dbReference type="PANTHER" id="PTHR43132">
    <property type="entry name" value="ARSENICAL RESISTANCE OPERON REPRESSOR ARSR-RELATED"/>
    <property type="match status" value="1"/>
</dbReference>
<dbReference type="Pfam" id="PF01022">
    <property type="entry name" value="HTH_5"/>
    <property type="match status" value="1"/>
</dbReference>
<sequence>MTSPSPRFIEEQHLNEAHTLFQLLSNPTRMQLLYLLEQQDLTVSQISAQLGLEQSAASHQLAKLRQHQLISATRQGKTNVYRLDDPHILDVLNEALEHVDHVIRGEKHGH</sequence>
<organism evidence="5 6">
    <name type="scientific">Furfurilactobacillus curtus</name>
    <dbReference type="NCBI Taxonomy" id="1746200"/>
    <lineage>
        <taxon>Bacteria</taxon>
        <taxon>Bacillati</taxon>
        <taxon>Bacillota</taxon>
        <taxon>Bacilli</taxon>
        <taxon>Lactobacillales</taxon>
        <taxon>Lactobacillaceae</taxon>
        <taxon>Furfurilactobacillus</taxon>
    </lineage>
</organism>
<keyword evidence="2" id="KW-0238">DNA-binding</keyword>
<keyword evidence="1" id="KW-0805">Transcription regulation</keyword>
<dbReference type="PANTHER" id="PTHR43132:SF6">
    <property type="entry name" value="HTH-TYPE TRANSCRIPTIONAL REPRESSOR CZRA"/>
    <property type="match status" value="1"/>
</dbReference>
<dbReference type="SMART" id="SM00418">
    <property type="entry name" value="HTH_ARSR"/>
    <property type="match status" value="1"/>
</dbReference>
<dbReference type="CDD" id="cd00090">
    <property type="entry name" value="HTH_ARSR"/>
    <property type="match status" value="1"/>
</dbReference>
<protein>
    <submittedName>
        <fullName evidence="5">Transcriptional regulator</fullName>
    </submittedName>
</protein>
<dbReference type="InterPro" id="IPR001845">
    <property type="entry name" value="HTH_ArsR_DNA-bd_dom"/>
</dbReference>
<dbReference type="InterPro" id="IPR036390">
    <property type="entry name" value="WH_DNA-bd_sf"/>
</dbReference>
<dbReference type="PRINTS" id="PR00778">
    <property type="entry name" value="HTHARSR"/>
</dbReference>
<proteinExistence type="predicted"/>
<evidence type="ECO:0000256" key="1">
    <source>
        <dbReference type="ARBA" id="ARBA00023015"/>
    </source>
</evidence>
<dbReference type="InterPro" id="IPR051011">
    <property type="entry name" value="Metal_resp_trans_reg"/>
</dbReference>
<evidence type="ECO:0000313" key="6">
    <source>
        <dbReference type="Proteomes" id="UP001628078"/>
    </source>
</evidence>
<feature type="domain" description="HTH arsR-type" evidence="4">
    <location>
        <begin position="9"/>
        <end position="103"/>
    </location>
</feature>
<dbReference type="NCBIfam" id="NF033788">
    <property type="entry name" value="HTH_metalloreg"/>
    <property type="match status" value="1"/>
</dbReference>
<dbReference type="InterPro" id="IPR011991">
    <property type="entry name" value="ArsR-like_HTH"/>
</dbReference>
<reference evidence="5 6" key="1">
    <citation type="submission" date="2022-03" db="EMBL/GenBank/DDBJ databases">
        <title>Draft genome sequence of Furfurilactobacillus curtus JCM 31185.</title>
        <authorList>
            <person name="Suzuki S."/>
            <person name="Endo A."/>
            <person name="Kajikawa A."/>
        </authorList>
    </citation>
    <scope>NUCLEOTIDE SEQUENCE [LARGE SCALE GENOMIC DNA]</scope>
    <source>
        <strain evidence="5 6">JCM 31185</strain>
    </source>
</reference>
<evidence type="ECO:0000259" key="4">
    <source>
        <dbReference type="PROSITE" id="PS50987"/>
    </source>
</evidence>
<dbReference type="PROSITE" id="PS50987">
    <property type="entry name" value="HTH_ARSR_2"/>
    <property type="match status" value="1"/>
</dbReference>
<dbReference type="RefSeq" id="WP_407882881.1">
    <property type="nucleotide sequence ID" value="NZ_BQXO01000002.1"/>
</dbReference>
<comment type="caution">
    <text evidence="5">The sequence shown here is derived from an EMBL/GenBank/DDBJ whole genome shotgun (WGS) entry which is preliminary data.</text>
</comment>
<accession>A0ABQ5JMP3</accession>
<dbReference type="SUPFAM" id="SSF46785">
    <property type="entry name" value="Winged helix' DNA-binding domain"/>
    <property type="match status" value="1"/>
</dbReference>